<evidence type="ECO:0000313" key="3">
    <source>
        <dbReference type="Proteomes" id="UP000318681"/>
    </source>
</evidence>
<evidence type="ECO:0000259" key="1">
    <source>
        <dbReference type="Pfam" id="PF02581"/>
    </source>
</evidence>
<accession>A0A558RC54</accession>
<sequence length="190" mass="20839">MKRRQPPPVQHLSKRPLPTRWLMTDERLGEALWSALARLPRGAGVVFRHYATPMPARRVLFDRVRAITRRRRLVLVLAGPPRQALAWGADGAHGRPPHRAPARLLRTVPVHGARELAAARGADLLFVSPVFATRSHPGAATLGPLGLARLARRATAPVVALGGMSEARWRRLGVHGWAAIDAWRAVATQP</sequence>
<proteinExistence type="predicted"/>
<dbReference type="Pfam" id="PF02581">
    <property type="entry name" value="TMP-TENI"/>
    <property type="match status" value="1"/>
</dbReference>
<name>A0A558RC54_9SPHN</name>
<dbReference type="OrthoDB" id="8446047at2"/>
<feature type="domain" description="Thiamine phosphate synthase/TenI" evidence="1">
    <location>
        <begin position="45"/>
        <end position="181"/>
    </location>
</feature>
<dbReference type="Gene3D" id="3.20.20.70">
    <property type="entry name" value="Aldolase class I"/>
    <property type="match status" value="1"/>
</dbReference>
<evidence type="ECO:0000313" key="2">
    <source>
        <dbReference type="EMBL" id="TVV76842.1"/>
    </source>
</evidence>
<dbReference type="CDD" id="cd00564">
    <property type="entry name" value="TMP_TenI"/>
    <property type="match status" value="1"/>
</dbReference>
<dbReference type="InterPro" id="IPR013785">
    <property type="entry name" value="Aldolase_TIM"/>
</dbReference>
<dbReference type="EMBL" id="VNIM01000006">
    <property type="protein sequence ID" value="TVV76842.1"/>
    <property type="molecule type" value="Genomic_DNA"/>
</dbReference>
<gene>
    <name evidence="2" type="ORF">FOY91_02975</name>
</gene>
<dbReference type="RefSeq" id="WP_145147966.1">
    <property type="nucleotide sequence ID" value="NZ_VNIM01000006.1"/>
</dbReference>
<dbReference type="SUPFAM" id="SSF51391">
    <property type="entry name" value="Thiamin phosphate synthase"/>
    <property type="match status" value="1"/>
</dbReference>
<reference evidence="2 3" key="1">
    <citation type="submission" date="2019-07" db="EMBL/GenBank/DDBJ databases">
        <title>Sphingomonas solaris sp. nov., isolated from a solar panel from Boston, Massachusetts.</title>
        <authorList>
            <person name="Tanner K."/>
            <person name="Pascual J."/>
            <person name="Mancuso C."/>
            <person name="Pereto J."/>
            <person name="Khalil A."/>
            <person name="Vilanova C."/>
        </authorList>
    </citation>
    <scope>NUCLEOTIDE SEQUENCE [LARGE SCALE GENOMIC DNA]</scope>
    <source>
        <strain evidence="2 3">R4DWN</strain>
    </source>
</reference>
<protein>
    <submittedName>
        <fullName evidence="2">Thiamine phosphate synthase</fullName>
    </submittedName>
</protein>
<dbReference type="Proteomes" id="UP000318681">
    <property type="component" value="Unassembled WGS sequence"/>
</dbReference>
<dbReference type="InterPro" id="IPR022998">
    <property type="entry name" value="ThiamineP_synth_TenI"/>
</dbReference>
<dbReference type="AlphaFoldDB" id="A0A558RC54"/>
<dbReference type="GO" id="GO:0009228">
    <property type="term" value="P:thiamine biosynthetic process"/>
    <property type="evidence" value="ECO:0007669"/>
    <property type="project" value="UniProtKB-KW"/>
</dbReference>
<dbReference type="InterPro" id="IPR036206">
    <property type="entry name" value="ThiamineP_synth_sf"/>
</dbReference>
<comment type="caution">
    <text evidence="2">The sequence shown here is derived from an EMBL/GenBank/DDBJ whole genome shotgun (WGS) entry which is preliminary data.</text>
</comment>
<organism evidence="2 3">
    <name type="scientific">Alterirhizorhabdus solaris</name>
    <dbReference type="NCBI Taxonomy" id="2529389"/>
    <lineage>
        <taxon>Bacteria</taxon>
        <taxon>Pseudomonadati</taxon>
        <taxon>Pseudomonadota</taxon>
        <taxon>Alphaproteobacteria</taxon>
        <taxon>Sphingomonadales</taxon>
        <taxon>Rhizorhabdaceae</taxon>
        <taxon>Alterirhizorhabdus</taxon>
    </lineage>
</organism>
<keyword evidence="3" id="KW-1185">Reference proteome</keyword>